<dbReference type="CDD" id="cd06171">
    <property type="entry name" value="Sigma70_r4"/>
    <property type="match status" value="1"/>
</dbReference>
<dbReference type="STRING" id="229919.GCA_001050195_01988"/>
<dbReference type="InterPro" id="IPR013324">
    <property type="entry name" value="RNA_pol_sigma_r3/r4-like"/>
</dbReference>
<dbReference type="NCBIfam" id="TIGR02937">
    <property type="entry name" value="sigma70-ECF"/>
    <property type="match status" value="1"/>
</dbReference>
<gene>
    <name evidence="7" type="ORF">DEQ80_09210</name>
</gene>
<reference evidence="7 8" key="1">
    <citation type="journal article" date="2018" name="Nat. Biotechnol.">
        <title>A standardized bacterial taxonomy based on genome phylogeny substantially revises the tree of life.</title>
        <authorList>
            <person name="Parks D.H."/>
            <person name="Chuvochina M."/>
            <person name="Waite D.W."/>
            <person name="Rinke C."/>
            <person name="Skarshewski A."/>
            <person name="Chaumeil P.A."/>
            <person name="Hugenholtz P."/>
        </authorList>
    </citation>
    <scope>NUCLEOTIDE SEQUENCE [LARGE SCALE GENOMIC DNA]</scope>
    <source>
        <strain evidence="7">UBA8781</strain>
    </source>
</reference>
<keyword evidence="4" id="KW-0804">Transcription</keyword>
<organism evidence="7 8">
    <name type="scientific">Anaerolinea thermolimosa</name>
    <dbReference type="NCBI Taxonomy" id="229919"/>
    <lineage>
        <taxon>Bacteria</taxon>
        <taxon>Bacillati</taxon>
        <taxon>Chloroflexota</taxon>
        <taxon>Anaerolineae</taxon>
        <taxon>Anaerolineales</taxon>
        <taxon>Anaerolineaceae</taxon>
        <taxon>Anaerolinea</taxon>
    </lineage>
</organism>
<dbReference type="Pfam" id="PF08281">
    <property type="entry name" value="Sigma70_r4_2"/>
    <property type="match status" value="1"/>
</dbReference>
<protein>
    <submittedName>
        <fullName evidence="7">RNA polymerase subunit sigma-24</fullName>
    </submittedName>
</protein>
<dbReference type="OrthoDB" id="9785675at2"/>
<keyword evidence="2" id="KW-0805">Transcription regulation</keyword>
<dbReference type="PANTHER" id="PTHR43133">
    <property type="entry name" value="RNA POLYMERASE ECF-TYPE SIGMA FACTO"/>
    <property type="match status" value="1"/>
</dbReference>
<dbReference type="GO" id="GO:0003677">
    <property type="term" value="F:DNA binding"/>
    <property type="evidence" value="ECO:0007669"/>
    <property type="project" value="InterPro"/>
</dbReference>
<keyword evidence="3" id="KW-0731">Sigma factor</keyword>
<dbReference type="InterPro" id="IPR036388">
    <property type="entry name" value="WH-like_DNA-bd_sf"/>
</dbReference>
<dbReference type="RefSeq" id="WP_062192941.1">
    <property type="nucleotide sequence ID" value="NZ_DF967965.1"/>
</dbReference>
<dbReference type="InterPro" id="IPR013249">
    <property type="entry name" value="RNA_pol_sigma70_r4_t2"/>
</dbReference>
<evidence type="ECO:0000256" key="3">
    <source>
        <dbReference type="ARBA" id="ARBA00023082"/>
    </source>
</evidence>
<dbReference type="Pfam" id="PF04542">
    <property type="entry name" value="Sigma70_r2"/>
    <property type="match status" value="1"/>
</dbReference>
<dbReference type="SUPFAM" id="SSF88659">
    <property type="entry name" value="Sigma3 and sigma4 domains of RNA polymerase sigma factors"/>
    <property type="match status" value="1"/>
</dbReference>
<dbReference type="Proteomes" id="UP000264141">
    <property type="component" value="Unassembled WGS sequence"/>
</dbReference>
<dbReference type="GO" id="GO:0016987">
    <property type="term" value="F:sigma factor activity"/>
    <property type="evidence" value="ECO:0007669"/>
    <property type="project" value="UniProtKB-KW"/>
</dbReference>
<dbReference type="InterPro" id="IPR013325">
    <property type="entry name" value="RNA_pol_sigma_r2"/>
</dbReference>
<evidence type="ECO:0000313" key="7">
    <source>
        <dbReference type="EMBL" id="HCE18024.1"/>
    </source>
</evidence>
<accession>A0A3D1JHV5</accession>
<dbReference type="PANTHER" id="PTHR43133:SF51">
    <property type="entry name" value="RNA POLYMERASE SIGMA FACTOR"/>
    <property type="match status" value="1"/>
</dbReference>
<dbReference type="EMBL" id="DPBP01000037">
    <property type="protein sequence ID" value="HCE18024.1"/>
    <property type="molecule type" value="Genomic_DNA"/>
</dbReference>
<comment type="similarity">
    <text evidence="1">Belongs to the sigma-70 factor family. ECF subfamily.</text>
</comment>
<dbReference type="InterPro" id="IPR007627">
    <property type="entry name" value="RNA_pol_sigma70_r2"/>
</dbReference>
<evidence type="ECO:0000256" key="2">
    <source>
        <dbReference type="ARBA" id="ARBA00023015"/>
    </source>
</evidence>
<dbReference type="AlphaFoldDB" id="A0A3D1JHV5"/>
<evidence type="ECO:0000256" key="1">
    <source>
        <dbReference type="ARBA" id="ARBA00010641"/>
    </source>
</evidence>
<sequence>MNNLEAEWLQQAIHGDDNAFSLIVETYQRPVYNLCYRMLGDPQEAEDAAQETFWRAYQALNRYDQQRPFATWLLSIAAHYCIDQQRKRRFPTLALDLLPEETIPDATPNPEKVFLELEHQGQIQRLLARLSPPDRAAIILRYWYQFSEEEIARSLSLSISAVKSRLFRARRELAQAYEAPAASALPERRKNESPAL</sequence>
<evidence type="ECO:0000259" key="5">
    <source>
        <dbReference type="Pfam" id="PF04542"/>
    </source>
</evidence>
<name>A0A3D1JHV5_9CHLR</name>
<evidence type="ECO:0000259" key="6">
    <source>
        <dbReference type="Pfam" id="PF08281"/>
    </source>
</evidence>
<evidence type="ECO:0000256" key="4">
    <source>
        <dbReference type="ARBA" id="ARBA00023163"/>
    </source>
</evidence>
<evidence type="ECO:0000313" key="8">
    <source>
        <dbReference type="Proteomes" id="UP000264141"/>
    </source>
</evidence>
<dbReference type="GO" id="GO:0006352">
    <property type="term" value="P:DNA-templated transcription initiation"/>
    <property type="evidence" value="ECO:0007669"/>
    <property type="project" value="InterPro"/>
</dbReference>
<dbReference type="InterPro" id="IPR039425">
    <property type="entry name" value="RNA_pol_sigma-70-like"/>
</dbReference>
<proteinExistence type="inferred from homology"/>
<dbReference type="Gene3D" id="1.10.1740.10">
    <property type="match status" value="1"/>
</dbReference>
<dbReference type="Gene3D" id="1.10.10.10">
    <property type="entry name" value="Winged helix-like DNA-binding domain superfamily/Winged helix DNA-binding domain"/>
    <property type="match status" value="1"/>
</dbReference>
<dbReference type="SUPFAM" id="SSF88946">
    <property type="entry name" value="Sigma2 domain of RNA polymerase sigma factors"/>
    <property type="match status" value="1"/>
</dbReference>
<dbReference type="InterPro" id="IPR014284">
    <property type="entry name" value="RNA_pol_sigma-70_dom"/>
</dbReference>
<feature type="domain" description="RNA polymerase sigma factor 70 region 4 type 2" evidence="6">
    <location>
        <begin position="121"/>
        <end position="173"/>
    </location>
</feature>
<comment type="caution">
    <text evidence="7">The sequence shown here is derived from an EMBL/GenBank/DDBJ whole genome shotgun (WGS) entry which is preliminary data.</text>
</comment>
<feature type="domain" description="RNA polymerase sigma-70 region 2" evidence="5">
    <location>
        <begin position="23"/>
        <end position="89"/>
    </location>
</feature>